<evidence type="ECO:0000259" key="4">
    <source>
        <dbReference type="PROSITE" id="PS50102"/>
    </source>
</evidence>
<dbReference type="OrthoDB" id="1875751at2759"/>
<dbReference type="Pfam" id="PF00076">
    <property type="entry name" value="RRM_1"/>
    <property type="match status" value="1"/>
</dbReference>
<dbReference type="PROSITE" id="PS50102">
    <property type="entry name" value="RRM"/>
    <property type="match status" value="2"/>
</dbReference>
<reference evidence="5 6" key="1">
    <citation type="submission" date="2020-03" db="EMBL/GenBank/DDBJ databases">
        <title>Draft Genome Sequence of Cudoniella acicularis.</title>
        <authorList>
            <person name="Buettner E."/>
            <person name="Kellner H."/>
        </authorList>
    </citation>
    <scope>NUCLEOTIDE SEQUENCE [LARGE SCALE GENOMIC DNA]</scope>
    <source>
        <strain evidence="5 6">DSM 108380</strain>
    </source>
</reference>
<feature type="compositionally biased region" description="Low complexity" evidence="3">
    <location>
        <begin position="9"/>
        <end position="19"/>
    </location>
</feature>
<organism evidence="5 6">
    <name type="scientific">Cudoniella acicularis</name>
    <dbReference type="NCBI Taxonomy" id="354080"/>
    <lineage>
        <taxon>Eukaryota</taxon>
        <taxon>Fungi</taxon>
        <taxon>Dikarya</taxon>
        <taxon>Ascomycota</taxon>
        <taxon>Pezizomycotina</taxon>
        <taxon>Leotiomycetes</taxon>
        <taxon>Helotiales</taxon>
        <taxon>Tricladiaceae</taxon>
        <taxon>Cudoniella</taxon>
    </lineage>
</organism>
<accession>A0A8H4RN65</accession>
<feature type="compositionally biased region" description="Basic and acidic residues" evidence="3">
    <location>
        <begin position="272"/>
        <end position="286"/>
    </location>
</feature>
<dbReference type="AlphaFoldDB" id="A0A8H4RN65"/>
<dbReference type="GO" id="GO:0003723">
    <property type="term" value="F:RNA binding"/>
    <property type="evidence" value="ECO:0007669"/>
    <property type="project" value="UniProtKB-UniRule"/>
</dbReference>
<dbReference type="SUPFAM" id="SSF54928">
    <property type="entry name" value="RNA-binding domain, RBD"/>
    <property type="match status" value="1"/>
</dbReference>
<feature type="region of interest" description="Disordered" evidence="3">
    <location>
        <begin position="272"/>
        <end position="294"/>
    </location>
</feature>
<dbReference type="PANTHER" id="PTHR23236:SF95">
    <property type="entry name" value="NUCLEOLAR PROTEIN 13"/>
    <property type="match status" value="1"/>
</dbReference>
<dbReference type="InterPro" id="IPR035979">
    <property type="entry name" value="RBD_domain_sf"/>
</dbReference>
<sequence>MSSSKHEISSPVAVSSSTSKKPKKEKSSKKRKSEVSKETSEPSPESPPIENVSKDVETPSLGDSVKPKKEKSSKKRKAETLTETPTLEPSPDGQNSNDVDEKSADEAPESRPSKKRKAIVEEIEVDITAPEPPSKKAVRRLKKGKPLPPSKSGAESTPEPEAKKPKAEVEKRSEYGVWIGNLPFFVSKADLRAFFVNKSDITEEMITRVHMPGPNDGKPANKVEERKAVHNKGFAYVDFSTVEGVTEAMELSEQLLGGRRVLIKDNKSFEGRPLKTKEESRNDGKPPSKRVFLGNLPFDATEESVQEHFEKCGTIASIKLATFEDSGKCKGYAWIVFDELAAAESAVRGYVLEEELSDESESEDDSDSNDAGSDDEKIDRKAKKPKQTEKRKVWVNRIKGRPLRMEFAEDASIRYKKRYGKDGTKNKPAGEDSNAAEVSDAPREERVLPTKVVEYRTPYAPRLTGGIVESKGKKVTF</sequence>
<dbReference type="PANTHER" id="PTHR23236">
    <property type="entry name" value="EUKARYOTIC TRANSLATION INITIATION FACTOR 4B/4H"/>
    <property type="match status" value="1"/>
</dbReference>
<feature type="compositionally biased region" description="Basic residues" evidence="3">
    <location>
        <begin position="20"/>
        <end position="32"/>
    </location>
</feature>
<feature type="domain" description="RRM" evidence="4">
    <location>
        <begin position="289"/>
        <end position="410"/>
    </location>
</feature>
<feature type="domain" description="RRM" evidence="4">
    <location>
        <begin position="175"/>
        <end position="281"/>
    </location>
</feature>
<feature type="compositionally biased region" description="Basic residues" evidence="3">
    <location>
        <begin position="68"/>
        <end position="77"/>
    </location>
</feature>
<dbReference type="GO" id="GO:0005730">
    <property type="term" value="C:nucleolus"/>
    <property type="evidence" value="ECO:0007669"/>
    <property type="project" value="TreeGrafter"/>
</dbReference>
<keyword evidence="1 2" id="KW-0694">RNA-binding</keyword>
<dbReference type="InterPro" id="IPR000504">
    <property type="entry name" value="RRM_dom"/>
</dbReference>
<feature type="region of interest" description="Disordered" evidence="3">
    <location>
        <begin position="418"/>
        <end position="444"/>
    </location>
</feature>
<dbReference type="Gene3D" id="3.30.70.330">
    <property type="match status" value="2"/>
</dbReference>
<evidence type="ECO:0000313" key="5">
    <source>
        <dbReference type="EMBL" id="KAF4633050.1"/>
    </source>
</evidence>
<comment type="caution">
    <text evidence="5">The sequence shown here is derived from an EMBL/GenBank/DDBJ whole genome shotgun (WGS) entry which is preliminary data.</text>
</comment>
<name>A0A8H4RN65_9HELO</name>
<evidence type="ECO:0000256" key="1">
    <source>
        <dbReference type="ARBA" id="ARBA00022884"/>
    </source>
</evidence>
<feature type="region of interest" description="Disordered" evidence="3">
    <location>
        <begin position="354"/>
        <end position="395"/>
    </location>
</feature>
<evidence type="ECO:0000256" key="3">
    <source>
        <dbReference type="SAM" id="MobiDB-lite"/>
    </source>
</evidence>
<dbReference type="Proteomes" id="UP000566819">
    <property type="component" value="Unassembled WGS sequence"/>
</dbReference>
<keyword evidence="6" id="KW-1185">Reference proteome</keyword>
<protein>
    <recommendedName>
        <fullName evidence="4">RRM domain-containing protein</fullName>
    </recommendedName>
</protein>
<gene>
    <name evidence="5" type="ORF">G7Y89_g5074</name>
</gene>
<dbReference type="InterPro" id="IPR012677">
    <property type="entry name" value="Nucleotide-bd_a/b_plait_sf"/>
</dbReference>
<proteinExistence type="predicted"/>
<dbReference type="EMBL" id="JAAMPI010000294">
    <property type="protein sequence ID" value="KAF4633050.1"/>
    <property type="molecule type" value="Genomic_DNA"/>
</dbReference>
<feature type="compositionally biased region" description="Basic and acidic residues" evidence="3">
    <location>
        <begin position="420"/>
        <end position="430"/>
    </location>
</feature>
<evidence type="ECO:0000313" key="6">
    <source>
        <dbReference type="Proteomes" id="UP000566819"/>
    </source>
</evidence>
<feature type="compositionally biased region" description="Basic and acidic residues" evidence="3">
    <location>
        <begin position="160"/>
        <end position="170"/>
    </location>
</feature>
<feature type="compositionally biased region" description="Basic residues" evidence="3">
    <location>
        <begin position="136"/>
        <end position="145"/>
    </location>
</feature>
<feature type="compositionally biased region" description="Acidic residues" evidence="3">
    <location>
        <begin position="354"/>
        <end position="368"/>
    </location>
</feature>
<feature type="region of interest" description="Disordered" evidence="3">
    <location>
        <begin position="1"/>
        <end position="170"/>
    </location>
</feature>
<feature type="compositionally biased region" description="Basic and acidic residues" evidence="3">
    <location>
        <begin position="99"/>
        <end position="112"/>
    </location>
</feature>
<dbReference type="SMART" id="SM00360">
    <property type="entry name" value="RRM"/>
    <property type="match status" value="2"/>
</dbReference>
<evidence type="ECO:0000256" key="2">
    <source>
        <dbReference type="PROSITE-ProRule" id="PRU00176"/>
    </source>
</evidence>